<dbReference type="RefSeq" id="WP_076378631.1">
    <property type="nucleotide sequence ID" value="NZ_FTMG01000024.1"/>
</dbReference>
<dbReference type="EC" id="2.7.7.24" evidence="3"/>
<keyword evidence="4 10" id="KW-0808">Transferase</keyword>
<comment type="cofactor">
    <cofactor evidence="1">
        <name>Mg(2+)</name>
        <dbReference type="ChEBI" id="CHEBI:18420"/>
    </cofactor>
</comment>
<keyword evidence="11" id="KW-1185">Reference proteome</keyword>
<dbReference type="Proteomes" id="UP000541583">
    <property type="component" value="Unassembled WGS sequence"/>
</dbReference>
<evidence type="ECO:0000256" key="1">
    <source>
        <dbReference type="ARBA" id="ARBA00001946"/>
    </source>
</evidence>
<evidence type="ECO:0000256" key="5">
    <source>
        <dbReference type="ARBA" id="ARBA00022695"/>
    </source>
</evidence>
<dbReference type="PANTHER" id="PTHR43532">
    <property type="entry name" value="GLUCOSE-1-PHOSPHATE THYMIDYLYLTRANSFERASE"/>
    <property type="match status" value="1"/>
</dbReference>
<dbReference type="EMBL" id="JACHCB010000024">
    <property type="protein sequence ID" value="MBB6112885.1"/>
    <property type="molecule type" value="Genomic_DNA"/>
</dbReference>
<protein>
    <recommendedName>
        <fullName evidence="3">glucose-1-phosphate thymidylyltransferase</fullName>
        <ecNumber evidence="3">2.7.7.24</ecNumber>
    </recommendedName>
</protein>
<dbReference type="Gene3D" id="3.90.550.10">
    <property type="entry name" value="Spore Coat Polysaccharide Biosynthesis Protein SpsA, Chain A"/>
    <property type="match status" value="1"/>
</dbReference>
<sequence length="249" mass="28679">MKKKHYGLLPAAGMAIRMRPFRYPKELLPVHFHPDKTTEFIRPKLLIEYALEAFTVAGIDQTYIIVPEWKPEIMRYLEDGRQFGHHISYLYNSKALGLADALLSAYPWLKGETTCFAMPDTVFSPTNAFEILLEKLELEKADLILGVFPTLEASHFAPVEFNNEQKVLNIWEKPVIPLFDNTWGIAVWKEKFWDFFHKRSGSLKAGVSVTEIFDQAAKSGLKVSCVYFEDGWYKDVGRIDHISVMTNDR</sequence>
<dbReference type="GO" id="GO:0008879">
    <property type="term" value="F:glucose-1-phosphate thymidylyltransferase activity"/>
    <property type="evidence" value="ECO:0007669"/>
    <property type="project" value="UniProtKB-EC"/>
</dbReference>
<comment type="similarity">
    <text evidence="2">Belongs to the glucose-1-phosphate thymidylyltransferase family.</text>
</comment>
<dbReference type="Pfam" id="PF00483">
    <property type="entry name" value="NTP_transferase"/>
    <property type="match status" value="1"/>
</dbReference>
<evidence type="ECO:0000256" key="4">
    <source>
        <dbReference type="ARBA" id="ARBA00022679"/>
    </source>
</evidence>
<evidence type="ECO:0000256" key="2">
    <source>
        <dbReference type="ARBA" id="ARBA00010480"/>
    </source>
</evidence>
<evidence type="ECO:0000256" key="6">
    <source>
        <dbReference type="ARBA" id="ARBA00022723"/>
    </source>
</evidence>
<organism evidence="10 11">
    <name type="scientific">Mucilaginibacter lappiensis</name>
    <dbReference type="NCBI Taxonomy" id="354630"/>
    <lineage>
        <taxon>Bacteria</taxon>
        <taxon>Pseudomonadati</taxon>
        <taxon>Bacteroidota</taxon>
        <taxon>Sphingobacteriia</taxon>
        <taxon>Sphingobacteriales</taxon>
        <taxon>Sphingobacteriaceae</taxon>
        <taxon>Mucilaginibacter</taxon>
    </lineage>
</organism>
<evidence type="ECO:0000256" key="8">
    <source>
        <dbReference type="ARBA" id="ARBA00049336"/>
    </source>
</evidence>
<dbReference type="InterPro" id="IPR005907">
    <property type="entry name" value="G1P_thy_trans_s"/>
</dbReference>
<keyword evidence="7" id="KW-0460">Magnesium</keyword>
<evidence type="ECO:0000256" key="7">
    <source>
        <dbReference type="ARBA" id="ARBA00022842"/>
    </source>
</evidence>
<feature type="domain" description="Nucleotidyl transferase" evidence="9">
    <location>
        <begin position="44"/>
        <end position="242"/>
    </location>
</feature>
<reference evidence="10 11" key="1">
    <citation type="submission" date="2020-08" db="EMBL/GenBank/DDBJ databases">
        <title>Genomic Encyclopedia of Type Strains, Phase IV (KMG-V): Genome sequencing to study the core and pangenomes of soil and plant-associated prokaryotes.</title>
        <authorList>
            <person name="Whitman W."/>
        </authorList>
    </citation>
    <scope>NUCLEOTIDE SEQUENCE [LARGE SCALE GENOMIC DNA]</scope>
    <source>
        <strain evidence="10 11">ANJLi2</strain>
    </source>
</reference>
<dbReference type="InterPro" id="IPR029044">
    <property type="entry name" value="Nucleotide-diphossugar_trans"/>
</dbReference>
<evidence type="ECO:0000259" key="9">
    <source>
        <dbReference type="Pfam" id="PF00483"/>
    </source>
</evidence>
<evidence type="ECO:0000313" key="11">
    <source>
        <dbReference type="Proteomes" id="UP000541583"/>
    </source>
</evidence>
<comment type="caution">
    <text evidence="10">The sequence shown here is derived from an EMBL/GenBank/DDBJ whole genome shotgun (WGS) entry which is preliminary data.</text>
</comment>
<dbReference type="PANTHER" id="PTHR43532:SF1">
    <property type="entry name" value="GLUCOSE-1-PHOSPHATE THYMIDYLYLTRANSFERASE 1"/>
    <property type="match status" value="1"/>
</dbReference>
<evidence type="ECO:0000313" key="10">
    <source>
        <dbReference type="EMBL" id="MBB6112885.1"/>
    </source>
</evidence>
<proteinExistence type="inferred from homology"/>
<evidence type="ECO:0000256" key="3">
    <source>
        <dbReference type="ARBA" id="ARBA00012461"/>
    </source>
</evidence>
<keyword evidence="5 10" id="KW-0548">Nucleotidyltransferase</keyword>
<keyword evidence="6" id="KW-0479">Metal-binding</keyword>
<accession>A0ABR6PT17</accession>
<name>A0ABR6PT17_9SPHI</name>
<dbReference type="SUPFAM" id="SSF53448">
    <property type="entry name" value="Nucleotide-diphospho-sugar transferases"/>
    <property type="match status" value="1"/>
</dbReference>
<comment type="catalytic activity">
    <reaction evidence="8">
        <text>dTTP + alpha-D-glucose 1-phosphate + H(+) = dTDP-alpha-D-glucose + diphosphate</text>
        <dbReference type="Rhea" id="RHEA:15225"/>
        <dbReference type="ChEBI" id="CHEBI:15378"/>
        <dbReference type="ChEBI" id="CHEBI:33019"/>
        <dbReference type="ChEBI" id="CHEBI:37568"/>
        <dbReference type="ChEBI" id="CHEBI:57477"/>
        <dbReference type="ChEBI" id="CHEBI:58601"/>
        <dbReference type="EC" id="2.7.7.24"/>
    </reaction>
</comment>
<dbReference type="InterPro" id="IPR005835">
    <property type="entry name" value="NTP_transferase_dom"/>
</dbReference>
<gene>
    <name evidence="10" type="ORF">HDF23_005668</name>
</gene>